<dbReference type="InterPro" id="IPR011044">
    <property type="entry name" value="Quino_amine_DH_bsu"/>
</dbReference>
<dbReference type="Pfam" id="PF05096">
    <property type="entry name" value="Glu_cyclase_2"/>
    <property type="match status" value="1"/>
</dbReference>
<dbReference type="AlphaFoldDB" id="A0A2R5G3H0"/>
<dbReference type="Gene3D" id="2.130.10.10">
    <property type="entry name" value="YVTN repeat-like/Quinoprotein amine dehydrogenase"/>
    <property type="match status" value="1"/>
</dbReference>
<evidence type="ECO:0000313" key="1">
    <source>
        <dbReference type="EMBL" id="GBG24298.1"/>
    </source>
</evidence>
<dbReference type="PANTHER" id="PTHR31270">
    <property type="entry name" value="GLUTAMINYL-PEPTIDE CYCLOTRANSFERASE"/>
    <property type="match status" value="1"/>
</dbReference>
<protein>
    <submittedName>
        <fullName evidence="1">Glutamine cyclotransferase, putative</fullName>
    </submittedName>
</protein>
<dbReference type="InterPro" id="IPR007788">
    <property type="entry name" value="QCT"/>
</dbReference>
<comment type="caution">
    <text evidence="1">The sequence shown here is derived from an EMBL/GenBank/DDBJ whole genome shotgun (WGS) entry which is preliminary data.</text>
</comment>
<accession>A0A2R5G3H0</accession>
<dbReference type="SUPFAM" id="SSF50969">
    <property type="entry name" value="YVTN repeat-like/Quinoprotein amine dehydrogenase"/>
    <property type="match status" value="1"/>
</dbReference>
<reference evidence="1 2" key="1">
    <citation type="submission" date="2017-12" db="EMBL/GenBank/DDBJ databases">
        <title>Sequencing, de novo assembly and annotation of complete genome of a new Thraustochytrid species, strain FCC1311.</title>
        <authorList>
            <person name="Sedici K."/>
            <person name="Godart F."/>
            <person name="Aiese Cigliano R."/>
            <person name="Sanseverino W."/>
            <person name="Barakat M."/>
            <person name="Ortet P."/>
            <person name="Marechal E."/>
            <person name="Cagnac O."/>
            <person name="Amato A."/>
        </authorList>
    </citation>
    <scope>NUCLEOTIDE SEQUENCE [LARGE SCALE GENOMIC DNA]</scope>
</reference>
<gene>
    <name evidence="1" type="ORF">FCC1311_005162</name>
</gene>
<sequence length="272" mass="31112">MSMAWKSFGDRVWLADEEMHRKLAAQMNSDMSERPHIERVLNNHDATCYTQGMFLVNKTLMYESCGGYGASRLRVLDLETGISIRETKIPKELFAEGIERVGNEILMLTWKEKKLLTFDLETLAPKDEYSFRTTTGQGWGIASNGTTLVVTDGSAWLHFWEPGTLRELYRLPVMDGTRPVRFLNEIEFVSRYEIVANVYFQERLARIDTRTGEVRDWVDLSGVLSTYGDPTGDPEVMNGVAYESGILTDDGHSRLYVTGKRWKSLFQILVPF</sequence>
<name>A0A2R5G3H0_9STRA</name>
<dbReference type="PANTHER" id="PTHR31270:SF1">
    <property type="entry name" value="GLUTAMINYL-PEPTIDE CYCLOTRANSFERASE"/>
    <property type="match status" value="1"/>
</dbReference>
<dbReference type="InterPro" id="IPR015943">
    <property type="entry name" value="WD40/YVTN_repeat-like_dom_sf"/>
</dbReference>
<keyword evidence="2" id="KW-1185">Reference proteome</keyword>
<dbReference type="EMBL" id="BEYU01000005">
    <property type="protein sequence ID" value="GBG24298.1"/>
    <property type="molecule type" value="Genomic_DNA"/>
</dbReference>
<dbReference type="InParanoid" id="A0A2R5G3H0"/>
<dbReference type="Proteomes" id="UP000241890">
    <property type="component" value="Unassembled WGS sequence"/>
</dbReference>
<organism evidence="1 2">
    <name type="scientific">Hondaea fermentalgiana</name>
    <dbReference type="NCBI Taxonomy" id="2315210"/>
    <lineage>
        <taxon>Eukaryota</taxon>
        <taxon>Sar</taxon>
        <taxon>Stramenopiles</taxon>
        <taxon>Bigyra</taxon>
        <taxon>Labyrinthulomycetes</taxon>
        <taxon>Thraustochytrida</taxon>
        <taxon>Thraustochytriidae</taxon>
        <taxon>Hondaea</taxon>
    </lineage>
</organism>
<keyword evidence="1" id="KW-0808">Transferase</keyword>
<dbReference type="GO" id="GO:0016603">
    <property type="term" value="F:glutaminyl-peptide cyclotransferase activity"/>
    <property type="evidence" value="ECO:0007669"/>
    <property type="project" value="InterPro"/>
</dbReference>
<dbReference type="OrthoDB" id="409395at2759"/>
<evidence type="ECO:0000313" key="2">
    <source>
        <dbReference type="Proteomes" id="UP000241890"/>
    </source>
</evidence>
<proteinExistence type="predicted"/>